<feature type="signal peptide" evidence="1">
    <location>
        <begin position="1"/>
        <end position="21"/>
    </location>
</feature>
<name>A0A1R1YJP5_9FUNG</name>
<evidence type="ECO:0000256" key="1">
    <source>
        <dbReference type="SAM" id="SignalP"/>
    </source>
</evidence>
<feature type="chain" id="PRO_5013045577" evidence="1">
    <location>
        <begin position="22"/>
        <end position="139"/>
    </location>
</feature>
<dbReference type="OrthoDB" id="5605017at2759"/>
<comment type="caution">
    <text evidence="2">The sequence shown here is derived from an EMBL/GenBank/DDBJ whole genome shotgun (WGS) entry which is preliminary data.</text>
</comment>
<protein>
    <submittedName>
        <fullName evidence="2">Uncharacterized protein</fullName>
    </submittedName>
</protein>
<accession>A0A1R1YJP5</accession>
<dbReference type="Proteomes" id="UP000187429">
    <property type="component" value="Unassembled WGS sequence"/>
</dbReference>
<keyword evidence="1" id="KW-0732">Signal</keyword>
<keyword evidence="3" id="KW-1185">Reference proteome</keyword>
<reference evidence="3" key="1">
    <citation type="submission" date="2017-01" db="EMBL/GenBank/DDBJ databases">
        <authorList>
            <person name="Wang Y."/>
            <person name="White M."/>
            <person name="Kvist S."/>
            <person name="Moncalvo J.-M."/>
        </authorList>
    </citation>
    <scope>NUCLEOTIDE SEQUENCE [LARGE SCALE GENOMIC DNA]</scope>
    <source>
        <strain evidence="3">ID-206-W2</strain>
    </source>
</reference>
<sequence>MQIQFIIPSLALLCSLVSSAAIPSENLEISPKELSTFKARADATCESDTCAAAWTVPYIYNIHQFMLDFHSRAYRLVPGRPTEPFYKERFAGFKASCYKDNSCNTQCFGSNLAPACLLGYTTFTTSCKADAECKLRCGF</sequence>
<proteinExistence type="predicted"/>
<gene>
    <name evidence="2" type="ORF">AYI69_g3554</name>
</gene>
<organism evidence="2 3">
    <name type="scientific">Smittium culicis</name>
    <dbReference type="NCBI Taxonomy" id="133412"/>
    <lineage>
        <taxon>Eukaryota</taxon>
        <taxon>Fungi</taxon>
        <taxon>Fungi incertae sedis</taxon>
        <taxon>Zoopagomycota</taxon>
        <taxon>Kickxellomycotina</taxon>
        <taxon>Harpellomycetes</taxon>
        <taxon>Harpellales</taxon>
        <taxon>Legeriomycetaceae</taxon>
        <taxon>Smittium</taxon>
    </lineage>
</organism>
<evidence type="ECO:0000313" key="3">
    <source>
        <dbReference type="Proteomes" id="UP000187429"/>
    </source>
</evidence>
<dbReference type="AlphaFoldDB" id="A0A1R1YJP5"/>
<evidence type="ECO:0000313" key="2">
    <source>
        <dbReference type="EMBL" id="OMJ27025.1"/>
    </source>
</evidence>
<dbReference type="EMBL" id="LSSM01001221">
    <property type="protein sequence ID" value="OMJ27025.1"/>
    <property type="molecule type" value="Genomic_DNA"/>
</dbReference>